<dbReference type="InterPro" id="IPR027094">
    <property type="entry name" value="Mitofusin_fam"/>
</dbReference>
<dbReference type="Proteomes" id="UP000792457">
    <property type="component" value="Unassembled WGS sequence"/>
</dbReference>
<reference evidence="6" key="2">
    <citation type="submission" date="2017-10" db="EMBL/GenBank/DDBJ databases">
        <title>Ladona fulva Genome sequencing and assembly.</title>
        <authorList>
            <person name="Murali S."/>
            <person name="Richards S."/>
            <person name="Bandaranaike D."/>
            <person name="Bellair M."/>
            <person name="Blankenburg K."/>
            <person name="Chao H."/>
            <person name="Dinh H."/>
            <person name="Doddapaneni H."/>
            <person name="Dugan-Rocha S."/>
            <person name="Elkadiri S."/>
            <person name="Gnanaolivu R."/>
            <person name="Hernandez B."/>
            <person name="Skinner E."/>
            <person name="Javaid M."/>
            <person name="Lee S."/>
            <person name="Li M."/>
            <person name="Ming W."/>
            <person name="Munidasa M."/>
            <person name="Muniz J."/>
            <person name="Nguyen L."/>
            <person name="Hughes D."/>
            <person name="Osuji N."/>
            <person name="Pu L.-L."/>
            <person name="Puazo M."/>
            <person name="Qu C."/>
            <person name="Quiroz J."/>
            <person name="Raj R."/>
            <person name="Weissenberger G."/>
            <person name="Xin Y."/>
            <person name="Zou X."/>
            <person name="Han Y."/>
            <person name="Worley K."/>
            <person name="Muzny D."/>
            <person name="Gibbs R."/>
        </authorList>
    </citation>
    <scope>NUCLEOTIDE SEQUENCE</scope>
    <source>
        <strain evidence="6">Sampled in the wild</strain>
    </source>
</reference>
<evidence type="ECO:0000256" key="3">
    <source>
        <dbReference type="ARBA" id="ARBA00022801"/>
    </source>
</evidence>
<protein>
    <submittedName>
        <fullName evidence="6">Uncharacterized protein</fullName>
    </submittedName>
</protein>
<evidence type="ECO:0000313" key="6">
    <source>
        <dbReference type="EMBL" id="KAG8239158.1"/>
    </source>
</evidence>
<gene>
    <name evidence="6" type="ORF">J437_LFUL018364</name>
</gene>
<keyword evidence="3" id="KW-0378">Hydrolase</keyword>
<dbReference type="GO" id="GO:0005525">
    <property type="term" value="F:GTP binding"/>
    <property type="evidence" value="ECO:0007669"/>
    <property type="project" value="UniProtKB-KW"/>
</dbReference>
<dbReference type="OrthoDB" id="6256226at2759"/>
<comment type="subcellular location">
    <subcellularLocation>
        <location evidence="1">Membrane</location>
    </subcellularLocation>
</comment>
<keyword evidence="2" id="KW-0547">Nucleotide-binding</keyword>
<dbReference type="GO" id="GO:0008053">
    <property type="term" value="P:mitochondrial fusion"/>
    <property type="evidence" value="ECO:0007669"/>
    <property type="project" value="TreeGrafter"/>
</dbReference>
<dbReference type="GO" id="GO:0005741">
    <property type="term" value="C:mitochondrial outer membrane"/>
    <property type="evidence" value="ECO:0007669"/>
    <property type="project" value="TreeGrafter"/>
</dbReference>
<name>A0A8K0KVZ2_LADFU</name>
<sequence length="104" mass="12218">GAIAEGFQTRYFEFQDFERKFEECISKSAVKTKFDQHSQRGKLIASETKAVMDAIYERALKRKAEKTVLKKEVGNRLNYTEQQLIIITQEMKDKIHQMVEDVEQ</sequence>
<dbReference type="PANTHER" id="PTHR10465:SF3">
    <property type="entry name" value="TRANSMEMBRANE GTPASE MARF-RELATED"/>
    <property type="match status" value="1"/>
</dbReference>
<proteinExistence type="predicted"/>
<dbReference type="GO" id="GO:0051646">
    <property type="term" value="P:mitochondrion localization"/>
    <property type="evidence" value="ECO:0007669"/>
    <property type="project" value="TreeGrafter"/>
</dbReference>
<dbReference type="GO" id="GO:0003924">
    <property type="term" value="F:GTPase activity"/>
    <property type="evidence" value="ECO:0007669"/>
    <property type="project" value="InterPro"/>
</dbReference>
<dbReference type="PANTHER" id="PTHR10465">
    <property type="entry name" value="TRANSMEMBRANE GTPASE FZO1"/>
    <property type="match status" value="1"/>
</dbReference>
<organism evidence="6 7">
    <name type="scientific">Ladona fulva</name>
    <name type="common">Scarce chaser dragonfly</name>
    <name type="synonym">Libellula fulva</name>
    <dbReference type="NCBI Taxonomy" id="123851"/>
    <lineage>
        <taxon>Eukaryota</taxon>
        <taxon>Metazoa</taxon>
        <taxon>Ecdysozoa</taxon>
        <taxon>Arthropoda</taxon>
        <taxon>Hexapoda</taxon>
        <taxon>Insecta</taxon>
        <taxon>Pterygota</taxon>
        <taxon>Palaeoptera</taxon>
        <taxon>Odonata</taxon>
        <taxon>Epiprocta</taxon>
        <taxon>Anisoptera</taxon>
        <taxon>Libelluloidea</taxon>
        <taxon>Libellulidae</taxon>
        <taxon>Ladona</taxon>
    </lineage>
</organism>
<keyword evidence="4" id="KW-0342">GTP-binding</keyword>
<feature type="non-terminal residue" evidence="6">
    <location>
        <position position="104"/>
    </location>
</feature>
<reference evidence="6" key="1">
    <citation type="submission" date="2013-04" db="EMBL/GenBank/DDBJ databases">
        <authorList>
            <person name="Qu J."/>
            <person name="Murali S.C."/>
            <person name="Bandaranaike D."/>
            <person name="Bellair M."/>
            <person name="Blankenburg K."/>
            <person name="Chao H."/>
            <person name="Dinh H."/>
            <person name="Doddapaneni H."/>
            <person name="Downs B."/>
            <person name="Dugan-Rocha S."/>
            <person name="Elkadiri S."/>
            <person name="Gnanaolivu R.D."/>
            <person name="Hernandez B."/>
            <person name="Javaid M."/>
            <person name="Jayaseelan J.C."/>
            <person name="Lee S."/>
            <person name="Li M."/>
            <person name="Ming W."/>
            <person name="Munidasa M."/>
            <person name="Muniz J."/>
            <person name="Nguyen L."/>
            <person name="Ongeri F."/>
            <person name="Osuji N."/>
            <person name="Pu L.-L."/>
            <person name="Puazo M."/>
            <person name="Qu C."/>
            <person name="Quiroz J."/>
            <person name="Raj R."/>
            <person name="Weissenberger G."/>
            <person name="Xin Y."/>
            <person name="Zou X."/>
            <person name="Han Y."/>
            <person name="Richards S."/>
            <person name="Worley K."/>
            <person name="Muzny D."/>
            <person name="Gibbs R."/>
        </authorList>
    </citation>
    <scope>NUCLEOTIDE SEQUENCE</scope>
    <source>
        <strain evidence="6">Sampled in the wild</strain>
    </source>
</reference>
<evidence type="ECO:0000313" key="7">
    <source>
        <dbReference type="Proteomes" id="UP000792457"/>
    </source>
</evidence>
<dbReference type="AlphaFoldDB" id="A0A8K0KVZ2"/>
<comment type="caution">
    <text evidence="6">The sequence shown here is derived from an EMBL/GenBank/DDBJ whole genome shotgun (WGS) entry which is preliminary data.</text>
</comment>
<accession>A0A8K0KVZ2</accession>
<keyword evidence="5" id="KW-0472">Membrane</keyword>
<evidence type="ECO:0000256" key="1">
    <source>
        <dbReference type="ARBA" id="ARBA00004370"/>
    </source>
</evidence>
<keyword evidence="7" id="KW-1185">Reference proteome</keyword>
<evidence type="ECO:0000256" key="4">
    <source>
        <dbReference type="ARBA" id="ARBA00023134"/>
    </source>
</evidence>
<dbReference type="EMBL" id="KZ309534">
    <property type="protein sequence ID" value="KAG8239158.1"/>
    <property type="molecule type" value="Genomic_DNA"/>
</dbReference>
<feature type="non-terminal residue" evidence="6">
    <location>
        <position position="1"/>
    </location>
</feature>
<evidence type="ECO:0000256" key="5">
    <source>
        <dbReference type="ARBA" id="ARBA00023136"/>
    </source>
</evidence>
<evidence type="ECO:0000256" key="2">
    <source>
        <dbReference type="ARBA" id="ARBA00022741"/>
    </source>
</evidence>